<gene>
    <name evidence="6" type="primary">Arp2/3p16 gene</name>
</gene>
<keyword evidence="4 5" id="KW-0206">Cytoskeleton</keyword>
<keyword evidence="3" id="KW-0963">Cytoplasm</keyword>
<dbReference type="FunFam" id="1.25.40.190:FF:000004">
    <property type="entry name" value="Actin-related protein 2/3 complex subunit 5"/>
    <property type="match status" value="1"/>
</dbReference>
<dbReference type="InterPro" id="IPR006789">
    <property type="entry name" value="ARPC5"/>
</dbReference>
<dbReference type="Gene3D" id="1.25.40.190">
    <property type="entry name" value="Actin-related protein 2/3 complex subunit 5"/>
    <property type="match status" value="1"/>
</dbReference>
<evidence type="ECO:0000256" key="4">
    <source>
        <dbReference type="ARBA" id="ARBA00023212"/>
    </source>
</evidence>
<reference evidence="6" key="1">
    <citation type="submission" date="2000-10" db="EMBL/GenBank/DDBJ databases">
        <title>Earthworm cDNAs.</title>
        <authorList>
            <person name="Sturzenbaum S.R."/>
            <person name="Manova A."/>
            <person name="Morgan A.J."/>
            <person name="Kille P."/>
            <person name="Schaffner W."/>
            <person name="Georgiev O."/>
        </authorList>
    </citation>
    <scope>NUCLEOTIDE SEQUENCE</scope>
</reference>
<evidence type="ECO:0000256" key="2">
    <source>
        <dbReference type="ARBA" id="ARBA00006084"/>
    </source>
</evidence>
<dbReference type="PANTHER" id="PTHR12644">
    <property type="entry name" value="ARP2/3 COMPLEX 16 KD SUBUNIT P16-ARC"/>
    <property type="match status" value="1"/>
</dbReference>
<protein>
    <recommendedName>
        <fullName evidence="5">Actin-related protein 2/3 complex subunit 5</fullName>
    </recommendedName>
</protein>
<dbReference type="GO" id="GO:0034314">
    <property type="term" value="P:Arp2/3 complex-mediated actin nucleation"/>
    <property type="evidence" value="ECO:0007669"/>
    <property type="project" value="InterPro"/>
</dbReference>
<accession>Q9GRJ2</accession>
<dbReference type="InterPro" id="IPR036743">
    <property type="entry name" value="ARPC5_sf"/>
</dbReference>
<dbReference type="GO" id="GO:0005885">
    <property type="term" value="C:Arp2/3 protein complex"/>
    <property type="evidence" value="ECO:0007669"/>
    <property type="project" value="InterPro"/>
</dbReference>
<dbReference type="AlphaFoldDB" id="Q9GRJ2"/>
<proteinExistence type="evidence at transcript level"/>
<dbReference type="PIRSF" id="PIRSF039096">
    <property type="entry name" value="p16-ARC"/>
    <property type="match status" value="1"/>
</dbReference>
<comment type="subcellular location">
    <subcellularLocation>
        <location evidence="1">Cytoplasm</location>
        <location evidence="1">Cytoskeleton</location>
    </subcellularLocation>
</comment>
<evidence type="ECO:0000256" key="3">
    <source>
        <dbReference type="ARBA" id="ARBA00022490"/>
    </source>
</evidence>
<dbReference type="GO" id="GO:0030833">
    <property type="term" value="P:regulation of actin filament polymerization"/>
    <property type="evidence" value="ECO:0007669"/>
    <property type="project" value="InterPro"/>
</dbReference>
<comment type="function">
    <text evidence="5">Functions as component of the Arp2/3 complex which is involved in regulation of actin polymerization and together with an activating nucleation-promoting factor (NPF) mediates the formation of branched actin networks. Arp2/3 complex plays a critical role in the control of cell morphogenesis via the modulation of cell polarity development.</text>
</comment>
<evidence type="ECO:0000313" key="6">
    <source>
        <dbReference type="EMBL" id="CAC14790.1"/>
    </source>
</evidence>
<comment type="similarity">
    <text evidence="2 5">Belongs to the ARPC5 family.</text>
</comment>
<dbReference type="EMBL" id="AJ291614">
    <property type="protein sequence ID" value="CAC14790.1"/>
    <property type="molecule type" value="mRNA"/>
</dbReference>
<evidence type="ECO:0000256" key="1">
    <source>
        <dbReference type="ARBA" id="ARBA00004245"/>
    </source>
</evidence>
<dbReference type="Pfam" id="PF04699">
    <property type="entry name" value="P16-Arc"/>
    <property type="match status" value="1"/>
</dbReference>
<evidence type="ECO:0000256" key="5">
    <source>
        <dbReference type="RuleBase" id="RU004301"/>
    </source>
</evidence>
<sequence length="150" mass="16527">MSKNTRNTAFRKVDVDQFSDEIYQEDQAADESATGPSDAEVQSLLSKGKNADALQYVLTNAPISTKNQGVKDKALQSVLKVLMSFKAPEIEAGLKGLDQARQDTLMKYIYRGFESPSEGSSAQLLVWHEKLFAVTGLGSVVRVLTDRKRV</sequence>
<name>Q9GRJ2_LUMRU</name>
<dbReference type="SUPFAM" id="SSF69103">
    <property type="entry name" value="Arp2/3 complex 16 kDa subunit ARPC5"/>
    <property type="match status" value="1"/>
</dbReference>
<organism evidence="6">
    <name type="scientific">Lumbricus rubellus</name>
    <name type="common">Humus earthworm</name>
    <dbReference type="NCBI Taxonomy" id="35632"/>
    <lineage>
        <taxon>Eukaryota</taxon>
        <taxon>Metazoa</taxon>
        <taxon>Spiralia</taxon>
        <taxon>Lophotrochozoa</taxon>
        <taxon>Annelida</taxon>
        <taxon>Clitellata</taxon>
        <taxon>Oligochaeta</taxon>
        <taxon>Crassiclitellata</taxon>
        <taxon>Lumbricina</taxon>
        <taxon>Lumbricidae</taxon>
        <taxon>Lumbricinae</taxon>
        <taxon>Lumbricus</taxon>
    </lineage>
</organism>